<evidence type="ECO:0000313" key="3">
    <source>
        <dbReference type="EMBL" id="MEW9806115.1"/>
    </source>
</evidence>
<dbReference type="Pfam" id="PF13174">
    <property type="entry name" value="TPR_6"/>
    <property type="match status" value="1"/>
</dbReference>
<comment type="caution">
    <text evidence="3">The sequence shown here is derived from an EMBL/GenBank/DDBJ whole genome shotgun (WGS) entry which is preliminary data.</text>
</comment>
<evidence type="ECO:0000256" key="1">
    <source>
        <dbReference type="HAMAP-Rule" id="MF_02066"/>
    </source>
</evidence>
<dbReference type="NCBIfam" id="TIGR02795">
    <property type="entry name" value="tol_pal_ybgF"/>
    <property type="match status" value="1"/>
</dbReference>
<feature type="chain" id="PRO_5044925066" description="Cell division coordinator CpoB" evidence="1">
    <location>
        <begin position="23"/>
        <end position="368"/>
    </location>
</feature>
<keyword evidence="1" id="KW-0574">Periplasm</keyword>
<dbReference type="InterPro" id="IPR034706">
    <property type="entry name" value="CpoB"/>
</dbReference>
<keyword evidence="1" id="KW-0132">Cell division</keyword>
<dbReference type="Pfam" id="PF13432">
    <property type="entry name" value="TPR_16"/>
    <property type="match status" value="1"/>
</dbReference>
<sequence precursor="true">MYFRLILSGTLAFLLMSGASVRADGRAEAPSAPTMAFDGGLPLPKFKLPAVFRSKDDTGSFKVAQAGDPRITALEEQVRSLSGTIEELNFQILQMQEQMRKMQEDNEFRFQELEGKRTDAGAPAGKTVASAPARQAPAEAAPAETPAEPEILVDNGTGDPAGLNPGTGGAPAGAGEPPQTFGTITFDEKGNVTGGSVAEQPTEPLPGVAVGAQQAPVRQAVPNKPAGQGLDETRVAALPATDDPDELYRNSYEFILSGDYDTAEKGFRDHIERFPSDQKAADANFWLGEALLAQKKYRDAAEVFLAANKDYPSSKKAPDMLLKLGMSLVGLDQRDVACATYAEIGKRYPDISVALKDRVKQEQALAAC</sequence>
<feature type="coiled-coil region" evidence="1">
    <location>
        <begin position="71"/>
        <end position="105"/>
    </location>
</feature>
<reference evidence="3 4" key="1">
    <citation type="submission" date="2024-06" db="EMBL/GenBank/DDBJ databases">
        <authorList>
            <person name="Tuo L."/>
        </authorList>
    </citation>
    <scope>NUCLEOTIDE SEQUENCE [LARGE SCALE GENOMIC DNA]</scope>
    <source>
        <strain evidence="3 4">ZMM04-5</strain>
    </source>
</reference>
<proteinExistence type="inferred from homology"/>
<dbReference type="InterPro" id="IPR011990">
    <property type="entry name" value="TPR-like_helical_dom_sf"/>
</dbReference>
<gene>
    <name evidence="3" type="primary">ybgF</name>
    <name evidence="1" type="synonym">cpoB</name>
    <name evidence="3" type="ORF">ABUE31_08985</name>
</gene>
<accession>A0ABV3QYF7</accession>
<evidence type="ECO:0000256" key="2">
    <source>
        <dbReference type="SAM" id="MobiDB-lite"/>
    </source>
</evidence>
<protein>
    <recommendedName>
        <fullName evidence="1">Cell division coordinator CpoB</fullName>
    </recommendedName>
</protein>
<name>A0ABV3QYF7_9HYPH</name>
<keyword evidence="1" id="KW-0131">Cell cycle</keyword>
<dbReference type="InterPro" id="IPR019734">
    <property type="entry name" value="TPR_rpt"/>
</dbReference>
<dbReference type="HAMAP" id="MF_02066">
    <property type="entry name" value="CpoB"/>
    <property type="match status" value="1"/>
</dbReference>
<dbReference type="RefSeq" id="WP_367723603.1">
    <property type="nucleotide sequence ID" value="NZ_JBFOCI010000002.1"/>
</dbReference>
<comment type="function">
    <text evidence="1">Mediates coordination of peptidoglycan synthesis and outer membrane constriction during cell division.</text>
</comment>
<feature type="region of interest" description="Disordered" evidence="2">
    <location>
        <begin position="116"/>
        <end position="181"/>
    </location>
</feature>
<feature type="compositionally biased region" description="Low complexity" evidence="2">
    <location>
        <begin position="129"/>
        <end position="150"/>
    </location>
</feature>
<comment type="subcellular location">
    <subcellularLocation>
        <location evidence="1">Periplasm</location>
    </subcellularLocation>
</comment>
<dbReference type="Proteomes" id="UP001556196">
    <property type="component" value="Unassembled WGS sequence"/>
</dbReference>
<keyword evidence="1" id="KW-0175">Coiled coil</keyword>
<dbReference type="EMBL" id="JBFOCI010000002">
    <property type="protein sequence ID" value="MEW9806115.1"/>
    <property type="molecule type" value="Genomic_DNA"/>
</dbReference>
<dbReference type="SUPFAM" id="SSF48452">
    <property type="entry name" value="TPR-like"/>
    <property type="match status" value="1"/>
</dbReference>
<keyword evidence="1" id="KW-0732">Signal</keyword>
<organism evidence="3 4">
    <name type="scientific">Mesorhizobium marinum</name>
    <dbReference type="NCBI Taxonomy" id="3228790"/>
    <lineage>
        <taxon>Bacteria</taxon>
        <taxon>Pseudomonadati</taxon>
        <taxon>Pseudomonadota</taxon>
        <taxon>Alphaproteobacteria</taxon>
        <taxon>Hyphomicrobiales</taxon>
        <taxon>Phyllobacteriaceae</taxon>
        <taxon>Mesorhizobium</taxon>
    </lineage>
</organism>
<feature type="signal peptide" evidence="1">
    <location>
        <begin position="1"/>
        <end position="22"/>
    </location>
</feature>
<dbReference type="InterPro" id="IPR014162">
    <property type="entry name" value="CpoB_C"/>
</dbReference>
<keyword evidence="4" id="KW-1185">Reference proteome</keyword>
<dbReference type="Gene3D" id="1.25.40.10">
    <property type="entry name" value="Tetratricopeptide repeat domain"/>
    <property type="match status" value="1"/>
</dbReference>
<evidence type="ECO:0000313" key="4">
    <source>
        <dbReference type="Proteomes" id="UP001556196"/>
    </source>
</evidence>
<comment type="similarity">
    <text evidence="1">Belongs to the CpoB family.</text>
</comment>